<dbReference type="InterPro" id="IPR002110">
    <property type="entry name" value="Ankyrin_rpt"/>
</dbReference>
<dbReference type="GO" id="GO:0085020">
    <property type="term" value="P:protein K6-linked ubiquitination"/>
    <property type="evidence" value="ECO:0007669"/>
    <property type="project" value="TreeGrafter"/>
</dbReference>
<dbReference type="GO" id="GO:0004842">
    <property type="term" value="F:ubiquitin-protein transferase activity"/>
    <property type="evidence" value="ECO:0007669"/>
    <property type="project" value="TreeGrafter"/>
</dbReference>
<evidence type="ECO:0000259" key="5">
    <source>
        <dbReference type="PROSITE" id="PS50097"/>
    </source>
</evidence>
<dbReference type="SMART" id="SM00248">
    <property type="entry name" value="ANK"/>
    <property type="match status" value="6"/>
</dbReference>
<keyword evidence="2 3" id="KW-0040">ANK repeat</keyword>
<feature type="region of interest" description="Disordered" evidence="4">
    <location>
        <begin position="1"/>
        <end position="46"/>
    </location>
</feature>
<reference evidence="6" key="1">
    <citation type="submission" date="2022-08" db="EMBL/GenBank/DDBJ databases">
        <title>Novel sulphate-reducing endosymbionts in the free-living metamonad Anaeramoeba.</title>
        <authorList>
            <person name="Jerlstrom-Hultqvist J."/>
            <person name="Cepicka I."/>
            <person name="Gallot-Lavallee L."/>
            <person name="Salas-Leiva D."/>
            <person name="Curtis B.A."/>
            <person name="Zahonova K."/>
            <person name="Pipaliya S."/>
            <person name="Dacks J."/>
            <person name="Roger A.J."/>
        </authorList>
    </citation>
    <scope>NUCLEOTIDE SEQUENCE</scope>
    <source>
        <strain evidence="6">Busselton2</strain>
    </source>
</reference>
<keyword evidence="1" id="KW-0677">Repeat</keyword>
<dbReference type="Gene3D" id="3.30.710.10">
    <property type="entry name" value="Potassium Channel Kv1.1, Chain A"/>
    <property type="match status" value="1"/>
</dbReference>
<evidence type="ECO:0000313" key="7">
    <source>
        <dbReference type="Proteomes" id="UP001146793"/>
    </source>
</evidence>
<dbReference type="Gene3D" id="1.25.40.20">
    <property type="entry name" value="Ankyrin repeat-containing domain"/>
    <property type="match status" value="2"/>
</dbReference>
<dbReference type="EMBL" id="JANTQA010000047">
    <property type="protein sequence ID" value="KAJ3431567.1"/>
    <property type="molecule type" value="Genomic_DNA"/>
</dbReference>
<dbReference type="PROSITE" id="PS50297">
    <property type="entry name" value="ANK_REP_REGION"/>
    <property type="match status" value="3"/>
</dbReference>
<protein>
    <submittedName>
        <fullName evidence="6">Ankyrin repeat ph and sec7 domain containing protein secg-related</fullName>
    </submittedName>
</protein>
<dbReference type="PROSITE" id="PS50097">
    <property type="entry name" value="BTB"/>
    <property type="match status" value="1"/>
</dbReference>
<comment type="caution">
    <text evidence="6">The sequence shown here is derived from an EMBL/GenBank/DDBJ whole genome shotgun (WGS) entry which is preliminary data.</text>
</comment>
<dbReference type="InterPro" id="IPR000210">
    <property type="entry name" value="BTB/POZ_dom"/>
</dbReference>
<gene>
    <name evidence="6" type="ORF">M0812_20479</name>
</gene>
<dbReference type="AlphaFoldDB" id="A0AAV7YUL7"/>
<dbReference type="PANTHER" id="PTHR24171">
    <property type="entry name" value="ANKYRIN REPEAT DOMAIN-CONTAINING PROTEIN 39-RELATED"/>
    <property type="match status" value="1"/>
</dbReference>
<dbReference type="SUPFAM" id="SSF54695">
    <property type="entry name" value="POZ domain"/>
    <property type="match status" value="1"/>
</dbReference>
<dbReference type="PROSITE" id="PS50088">
    <property type="entry name" value="ANK_REPEAT"/>
    <property type="match status" value="3"/>
</dbReference>
<dbReference type="Pfam" id="PF12796">
    <property type="entry name" value="Ank_2"/>
    <property type="match status" value="1"/>
</dbReference>
<evidence type="ECO:0000256" key="1">
    <source>
        <dbReference type="ARBA" id="ARBA00022737"/>
    </source>
</evidence>
<evidence type="ECO:0000313" key="6">
    <source>
        <dbReference type="EMBL" id="KAJ3431567.1"/>
    </source>
</evidence>
<feature type="compositionally biased region" description="Low complexity" evidence="4">
    <location>
        <begin position="32"/>
        <end position="44"/>
    </location>
</feature>
<dbReference type="InterPro" id="IPR036770">
    <property type="entry name" value="Ankyrin_rpt-contain_sf"/>
</dbReference>
<accession>A0AAV7YUL7</accession>
<feature type="repeat" description="ANK" evidence="3">
    <location>
        <begin position="82"/>
        <end position="115"/>
    </location>
</feature>
<dbReference type="InterPro" id="IPR011333">
    <property type="entry name" value="SKP1/BTB/POZ_sf"/>
</dbReference>
<evidence type="ECO:0000256" key="3">
    <source>
        <dbReference type="PROSITE-ProRule" id="PRU00023"/>
    </source>
</evidence>
<dbReference type="Proteomes" id="UP001146793">
    <property type="component" value="Unassembled WGS sequence"/>
</dbReference>
<feature type="repeat" description="ANK" evidence="3">
    <location>
        <begin position="150"/>
        <end position="183"/>
    </location>
</feature>
<feature type="compositionally biased region" description="Low complexity" evidence="4">
    <location>
        <begin position="1"/>
        <end position="22"/>
    </location>
</feature>
<dbReference type="Pfam" id="PF00651">
    <property type="entry name" value="BTB"/>
    <property type="match status" value="1"/>
</dbReference>
<dbReference type="PANTHER" id="PTHR24171:SF8">
    <property type="entry name" value="BRCA1-ASSOCIATED RING DOMAIN PROTEIN 1"/>
    <property type="match status" value="1"/>
</dbReference>
<organism evidence="6 7">
    <name type="scientific">Anaeramoeba flamelloides</name>
    <dbReference type="NCBI Taxonomy" id="1746091"/>
    <lineage>
        <taxon>Eukaryota</taxon>
        <taxon>Metamonada</taxon>
        <taxon>Anaeramoebidae</taxon>
        <taxon>Anaeramoeba</taxon>
    </lineage>
</organism>
<dbReference type="SUPFAM" id="SSF48403">
    <property type="entry name" value="Ankyrin repeat"/>
    <property type="match status" value="1"/>
</dbReference>
<evidence type="ECO:0000256" key="2">
    <source>
        <dbReference type="ARBA" id="ARBA00023043"/>
    </source>
</evidence>
<feature type="repeat" description="ANK" evidence="3">
    <location>
        <begin position="116"/>
        <end position="149"/>
    </location>
</feature>
<dbReference type="Pfam" id="PF00023">
    <property type="entry name" value="Ank"/>
    <property type="match status" value="1"/>
</dbReference>
<proteinExistence type="predicted"/>
<evidence type="ECO:0000256" key="4">
    <source>
        <dbReference type="SAM" id="MobiDB-lite"/>
    </source>
</evidence>
<name>A0AAV7YUL7_9EUKA</name>
<feature type="domain" description="BTB" evidence="5">
    <location>
        <begin position="426"/>
        <end position="496"/>
    </location>
</feature>
<sequence>MTNTNNDQNPNPNPNTNTTINDNDNENDNGNENENGNVTGNENNNENEKIDQLLEILKDNRINSLREWLRKGGDVNKPIGPENWTVVHYALYYRSKTRVISLLLNSGADLDLVDRNEMSYLHFALYKRNSSEVIKLLVSKGLNINKRNTKGQTPLMFASFTKQKPEIVQLLLDEGADPNFVDNFNWNALTYAIVMLARPKIIFNLLASDVDVNIVTKKKHRSALHYACKIRLSVEIIRGLIDAGSNIELRTKKNGMTPLMYLARDAIPEDLPKIELFLTYAHDGAGCNVFALNKKGLTAIDLARDPEIRKRLRTHASLQYDFFKLFVRSELTDLHLSEIKFHRSWFEFRSGIKYTKKVKKILEKCPKQILTAFLVWVYSAIPSPNIDMKEVEQIAQKCGITDFKKKSNLKTFKKQLLDLYKDTESKKFSVTIGEKSKKHVLVHKIILQARSDLYRGMFINVINDNSQQVSDYSGRSLSSIRQLFRFLYTNDLRINKIDSKIIKELQDAPEFYQLNTYSYLYKYLKK</sequence>